<keyword evidence="14" id="KW-1185">Reference proteome</keyword>
<dbReference type="InterPro" id="IPR003730">
    <property type="entry name" value="Cu_polyphenol_OxRdtase"/>
</dbReference>
<evidence type="ECO:0000256" key="2">
    <source>
        <dbReference type="ARBA" id="ARBA00001947"/>
    </source>
</evidence>
<dbReference type="Proteomes" id="UP001597541">
    <property type="component" value="Unassembled WGS sequence"/>
</dbReference>
<comment type="cofactor">
    <cofactor evidence="2">
        <name>Zn(2+)</name>
        <dbReference type="ChEBI" id="CHEBI:29105"/>
    </cofactor>
</comment>
<evidence type="ECO:0000313" key="14">
    <source>
        <dbReference type="Proteomes" id="UP001597541"/>
    </source>
</evidence>
<protein>
    <recommendedName>
        <fullName evidence="12">Purine nucleoside phosphorylase</fullName>
    </recommendedName>
</protein>
<proteinExistence type="inferred from homology"/>
<evidence type="ECO:0000256" key="5">
    <source>
        <dbReference type="ARBA" id="ARBA00022679"/>
    </source>
</evidence>
<evidence type="ECO:0000256" key="4">
    <source>
        <dbReference type="ARBA" id="ARBA00007353"/>
    </source>
</evidence>
<keyword evidence="8" id="KW-0862">Zinc</keyword>
<keyword evidence="7" id="KW-0378">Hydrolase</keyword>
<comment type="caution">
    <text evidence="13">The sequence shown here is derived from an EMBL/GenBank/DDBJ whole genome shotgun (WGS) entry which is preliminary data.</text>
</comment>
<dbReference type="Pfam" id="PF02578">
    <property type="entry name" value="Cu-oxidase_4"/>
    <property type="match status" value="1"/>
</dbReference>
<dbReference type="SUPFAM" id="SSF64438">
    <property type="entry name" value="CNF1/YfiH-like putative cysteine hydrolases"/>
    <property type="match status" value="1"/>
</dbReference>
<evidence type="ECO:0000256" key="10">
    <source>
        <dbReference type="ARBA" id="ARBA00048968"/>
    </source>
</evidence>
<dbReference type="InterPro" id="IPR038371">
    <property type="entry name" value="Cu_polyphenol_OxRdtase_sf"/>
</dbReference>
<evidence type="ECO:0000256" key="12">
    <source>
        <dbReference type="RuleBase" id="RU361274"/>
    </source>
</evidence>
<dbReference type="InterPro" id="IPR011324">
    <property type="entry name" value="Cytotoxic_necrot_fac-like_cat"/>
</dbReference>
<evidence type="ECO:0000256" key="11">
    <source>
        <dbReference type="ARBA" id="ARBA00049893"/>
    </source>
</evidence>
<comment type="catalytic activity">
    <reaction evidence="9">
        <text>adenosine + H2O + H(+) = inosine + NH4(+)</text>
        <dbReference type="Rhea" id="RHEA:24408"/>
        <dbReference type="ChEBI" id="CHEBI:15377"/>
        <dbReference type="ChEBI" id="CHEBI:15378"/>
        <dbReference type="ChEBI" id="CHEBI:16335"/>
        <dbReference type="ChEBI" id="CHEBI:17596"/>
        <dbReference type="ChEBI" id="CHEBI:28938"/>
        <dbReference type="EC" id="3.5.4.4"/>
    </reaction>
    <physiologicalReaction direction="left-to-right" evidence="9">
        <dbReference type="Rhea" id="RHEA:24409"/>
    </physiologicalReaction>
</comment>
<evidence type="ECO:0000256" key="3">
    <source>
        <dbReference type="ARBA" id="ARBA00003215"/>
    </source>
</evidence>
<sequence length="276" mass="29978">MEPFVHTAVNENMSLFYINSWMNAHPEVTAGFTSRSGGVSKQPYGSLNCALHVNDEDESVIRNRTLLAEALGLPAGSWTCGEQVHGNTVTIVEASDIGAGRLSRENAVQDTDALITNVTGVLLTSFYADCVPILFFDPVQKAAGLAHAGWKGTVQEIASNTVEAMHSAYGSRPEDILTAIGPSIGACCYEVDETVIAKVRSLQLEEPHYEDLGSGKYKVDLKGINRQILRKAGILPSHIEISKWCTGCRTDLFFSHRKENGMTGRMASWIAMTKEG</sequence>
<dbReference type="RefSeq" id="WP_377602635.1">
    <property type="nucleotide sequence ID" value="NZ_JBHUME010000007.1"/>
</dbReference>
<evidence type="ECO:0000313" key="13">
    <source>
        <dbReference type="EMBL" id="MFD2612820.1"/>
    </source>
</evidence>
<evidence type="ECO:0000256" key="7">
    <source>
        <dbReference type="ARBA" id="ARBA00022801"/>
    </source>
</evidence>
<dbReference type="Gene3D" id="3.60.140.10">
    <property type="entry name" value="CNF1/YfiH-like putative cysteine hydrolases"/>
    <property type="match status" value="1"/>
</dbReference>
<evidence type="ECO:0000256" key="9">
    <source>
        <dbReference type="ARBA" id="ARBA00047989"/>
    </source>
</evidence>
<name>A0ABW5PCZ8_9BACL</name>
<organism evidence="13 14">
    <name type="scientific">Paenibacillus gansuensis</name>
    <dbReference type="NCBI Taxonomy" id="306542"/>
    <lineage>
        <taxon>Bacteria</taxon>
        <taxon>Bacillati</taxon>
        <taxon>Bacillota</taxon>
        <taxon>Bacilli</taxon>
        <taxon>Bacillales</taxon>
        <taxon>Paenibacillaceae</taxon>
        <taxon>Paenibacillus</taxon>
    </lineage>
</organism>
<gene>
    <name evidence="13" type="primary">pgeF</name>
    <name evidence="13" type="ORF">ACFSUF_10340</name>
</gene>
<comment type="similarity">
    <text evidence="4 12">Belongs to the purine nucleoside phosphorylase YfiH/LACC1 family.</text>
</comment>
<reference evidence="14" key="1">
    <citation type="journal article" date="2019" name="Int. J. Syst. Evol. Microbiol.">
        <title>The Global Catalogue of Microorganisms (GCM) 10K type strain sequencing project: providing services to taxonomists for standard genome sequencing and annotation.</title>
        <authorList>
            <consortium name="The Broad Institute Genomics Platform"/>
            <consortium name="The Broad Institute Genome Sequencing Center for Infectious Disease"/>
            <person name="Wu L."/>
            <person name="Ma J."/>
        </authorList>
    </citation>
    <scope>NUCLEOTIDE SEQUENCE [LARGE SCALE GENOMIC DNA]</scope>
    <source>
        <strain evidence="14">KCTC 3950</strain>
    </source>
</reference>
<evidence type="ECO:0000256" key="8">
    <source>
        <dbReference type="ARBA" id="ARBA00022833"/>
    </source>
</evidence>
<comment type="function">
    <text evidence="3">Purine nucleoside enzyme that catalyzes the phosphorolysis of adenosine and inosine nucleosides, yielding D-ribose 1-phosphate and the respective free bases, adenine and hypoxanthine. Also catalyzes the phosphorolysis of S-methyl-5'-thioadenosine into adenine and S-methyl-5-thio-alpha-D-ribose 1-phosphate. Also has adenosine deaminase activity.</text>
</comment>
<keyword evidence="5" id="KW-0808">Transferase</keyword>
<comment type="catalytic activity">
    <reaction evidence="1">
        <text>inosine + phosphate = alpha-D-ribose 1-phosphate + hypoxanthine</text>
        <dbReference type="Rhea" id="RHEA:27646"/>
        <dbReference type="ChEBI" id="CHEBI:17368"/>
        <dbReference type="ChEBI" id="CHEBI:17596"/>
        <dbReference type="ChEBI" id="CHEBI:43474"/>
        <dbReference type="ChEBI" id="CHEBI:57720"/>
        <dbReference type="EC" id="2.4.2.1"/>
    </reaction>
    <physiologicalReaction direction="left-to-right" evidence="1">
        <dbReference type="Rhea" id="RHEA:27647"/>
    </physiologicalReaction>
</comment>
<evidence type="ECO:0000256" key="1">
    <source>
        <dbReference type="ARBA" id="ARBA00000553"/>
    </source>
</evidence>
<dbReference type="PANTHER" id="PTHR30616:SF2">
    <property type="entry name" value="PURINE NUCLEOSIDE PHOSPHORYLASE LACC1"/>
    <property type="match status" value="1"/>
</dbReference>
<comment type="catalytic activity">
    <reaction evidence="10">
        <text>adenosine + phosphate = alpha-D-ribose 1-phosphate + adenine</text>
        <dbReference type="Rhea" id="RHEA:27642"/>
        <dbReference type="ChEBI" id="CHEBI:16335"/>
        <dbReference type="ChEBI" id="CHEBI:16708"/>
        <dbReference type="ChEBI" id="CHEBI:43474"/>
        <dbReference type="ChEBI" id="CHEBI:57720"/>
        <dbReference type="EC" id="2.4.2.1"/>
    </reaction>
    <physiologicalReaction direction="left-to-right" evidence="10">
        <dbReference type="Rhea" id="RHEA:27643"/>
    </physiologicalReaction>
</comment>
<evidence type="ECO:0000256" key="6">
    <source>
        <dbReference type="ARBA" id="ARBA00022723"/>
    </source>
</evidence>
<dbReference type="NCBIfam" id="TIGR00726">
    <property type="entry name" value="peptidoglycan editing factor PgeF"/>
    <property type="match status" value="1"/>
</dbReference>
<keyword evidence="6" id="KW-0479">Metal-binding</keyword>
<accession>A0ABW5PCZ8</accession>
<dbReference type="EMBL" id="JBHUME010000007">
    <property type="protein sequence ID" value="MFD2612820.1"/>
    <property type="molecule type" value="Genomic_DNA"/>
</dbReference>
<comment type="catalytic activity">
    <reaction evidence="11">
        <text>S-methyl-5'-thioadenosine + phosphate = 5-(methylsulfanyl)-alpha-D-ribose 1-phosphate + adenine</text>
        <dbReference type="Rhea" id="RHEA:11852"/>
        <dbReference type="ChEBI" id="CHEBI:16708"/>
        <dbReference type="ChEBI" id="CHEBI:17509"/>
        <dbReference type="ChEBI" id="CHEBI:43474"/>
        <dbReference type="ChEBI" id="CHEBI:58533"/>
        <dbReference type="EC" id="2.4.2.28"/>
    </reaction>
    <physiologicalReaction direction="left-to-right" evidence="11">
        <dbReference type="Rhea" id="RHEA:11853"/>
    </physiologicalReaction>
</comment>
<dbReference type="PANTHER" id="PTHR30616">
    <property type="entry name" value="UNCHARACTERIZED PROTEIN YFIH"/>
    <property type="match status" value="1"/>
</dbReference>
<dbReference type="CDD" id="cd16833">
    <property type="entry name" value="YfiH"/>
    <property type="match status" value="1"/>
</dbReference>